<dbReference type="EMBL" id="JADKGK010000010">
    <property type="protein sequence ID" value="MBL0003303.1"/>
    <property type="molecule type" value="Genomic_DNA"/>
</dbReference>
<dbReference type="InterPro" id="IPR046348">
    <property type="entry name" value="SIS_dom_sf"/>
</dbReference>
<dbReference type="GO" id="GO:0005975">
    <property type="term" value="P:carbohydrate metabolic process"/>
    <property type="evidence" value="ECO:0007669"/>
    <property type="project" value="InterPro"/>
</dbReference>
<dbReference type="PROSITE" id="PS51464">
    <property type="entry name" value="SIS"/>
    <property type="match status" value="1"/>
</dbReference>
<organism evidence="5 8">
    <name type="scientific">Candidatus Phosphoribacter hodrii</name>
    <dbReference type="NCBI Taxonomy" id="2953743"/>
    <lineage>
        <taxon>Bacteria</taxon>
        <taxon>Bacillati</taxon>
        <taxon>Actinomycetota</taxon>
        <taxon>Actinomycetes</taxon>
        <taxon>Micrococcales</taxon>
        <taxon>Dermatophilaceae</taxon>
        <taxon>Candidatus Phosphoribacter</taxon>
    </lineage>
</organism>
<dbReference type="InterPro" id="IPR019490">
    <property type="entry name" value="Glu6P/Mann6P_isomerase_C"/>
</dbReference>
<reference evidence="7 8" key="1">
    <citation type="submission" date="2020-10" db="EMBL/GenBank/DDBJ databases">
        <title>Connecting structure to function with the recovery of over 1000 high-quality activated sludge metagenome-assembled genomes encoding full-length rRNA genes using long-read sequencing.</title>
        <authorList>
            <person name="Singleton C.M."/>
            <person name="Petriglieri F."/>
            <person name="Kristensen J.M."/>
            <person name="Kirkegaard R.H."/>
            <person name="Michaelsen T.Y."/>
            <person name="Andersen M.H."/>
            <person name="Karst S.M."/>
            <person name="Dueholm M.S."/>
            <person name="Nielsen P.H."/>
            <person name="Albertsen M."/>
        </authorList>
    </citation>
    <scope>NUCLEOTIDE SEQUENCE [LARGE SCALE GENOMIC DNA]</scope>
    <source>
        <strain evidence="4">AalE_18-Q3-R2-46_BAT3C.188</strain>
        <strain evidence="5">Ega_18-Q3-R5-49_MAXAC.001</strain>
        <strain evidence="6">Ribe_18-Q3-R11-54_MAXAC.001</strain>
    </source>
</reference>
<name>A0A935IJJ2_9MICO</name>
<keyword evidence="2 5" id="KW-0413">Isomerase</keyword>
<dbReference type="GO" id="GO:0004347">
    <property type="term" value="F:glucose-6-phosphate isomerase activity"/>
    <property type="evidence" value="ECO:0007669"/>
    <property type="project" value="InterPro"/>
</dbReference>
<evidence type="ECO:0000313" key="8">
    <source>
        <dbReference type="Proteomes" id="UP000726105"/>
    </source>
</evidence>
<dbReference type="Proteomes" id="UP000718281">
    <property type="component" value="Unassembled WGS sequence"/>
</dbReference>
<proteinExistence type="inferred from homology"/>
<evidence type="ECO:0000313" key="6">
    <source>
        <dbReference type="EMBL" id="MBL0003303.1"/>
    </source>
</evidence>
<evidence type="ECO:0000256" key="1">
    <source>
        <dbReference type="ARBA" id="ARBA00010523"/>
    </source>
</evidence>
<dbReference type="EMBL" id="JADIXZ010000004">
    <property type="protein sequence ID" value="MBK6300737.1"/>
    <property type="molecule type" value="Genomic_DNA"/>
</dbReference>
<dbReference type="GO" id="GO:1901135">
    <property type="term" value="P:carbohydrate derivative metabolic process"/>
    <property type="evidence" value="ECO:0007669"/>
    <property type="project" value="InterPro"/>
</dbReference>
<dbReference type="GO" id="GO:0004476">
    <property type="term" value="F:mannose-6-phosphate isomerase activity"/>
    <property type="evidence" value="ECO:0007669"/>
    <property type="project" value="InterPro"/>
</dbReference>
<evidence type="ECO:0000313" key="4">
    <source>
        <dbReference type="EMBL" id="MBK6300737.1"/>
    </source>
</evidence>
<protein>
    <submittedName>
        <fullName evidence="5">Phosphosugar isomerase</fullName>
    </submittedName>
</protein>
<evidence type="ECO:0000313" key="5">
    <source>
        <dbReference type="EMBL" id="MBK7273092.1"/>
    </source>
</evidence>
<dbReference type="Pfam" id="PF10432">
    <property type="entry name" value="bact-PGI_C"/>
    <property type="match status" value="1"/>
</dbReference>
<comment type="caution">
    <text evidence="5">The sequence shown here is derived from an EMBL/GenBank/DDBJ whole genome shotgun (WGS) entry which is preliminary data.</text>
</comment>
<dbReference type="Proteomes" id="UP000726105">
    <property type="component" value="Unassembled WGS sequence"/>
</dbReference>
<dbReference type="InterPro" id="IPR001347">
    <property type="entry name" value="SIS_dom"/>
</dbReference>
<feature type="domain" description="SIS" evidence="3">
    <location>
        <begin position="45"/>
        <end position="180"/>
    </location>
</feature>
<gene>
    <name evidence="4" type="ORF">IPF40_06685</name>
    <name evidence="5" type="ORF">IPI13_07950</name>
    <name evidence="6" type="ORF">IPP00_04715</name>
</gene>
<dbReference type="Proteomes" id="UP000886632">
    <property type="component" value="Unassembled WGS sequence"/>
</dbReference>
<dbReference type="GO" id="GO:0097367">
    <property type="term" value="F:carbohydrate derivative binding"/>
    <property type="evidence" value="ECO:0007669"/>
    <property type="project" value="InterPro"/>
</dbReference>
<evidence type="ECO:0000259" key="3">
    <source>
        <dbReference type="PROSITE" id="PS51464"/>
    </source>
</evidence>
<comment type="similarity">
    <text evidence="1">Belongs to the PGI/PMI family.</text>
</comment>
<evidence type="ECO:0000256" key="2">
    <source>
        <dbReference type="ARBA" id="ARBA00023235"/>
    </source>
</evidence>
<dbReference type="SUPFAM" id="SSF53697">
    <property type="entry name" value="SIS domain"/>
    <property type="match status" value="1"/>
</dbReference>
<dbReference type="Gene3D" id="3.40.50.10490">
    <property type="entry name" value="Glucose-6-phosphate isomerase like protein, domain 1"/>
    <property type="match status" value="2"/>
</dbReference>
<evidence type="ECO:0000313" key="7">
    <source>
        <dbReference type="Proteomes" id="UP000718281"/>
    </source>
</evidence>
<dbReference type="EMBL" id="JADJIB010000002">
    <property type="protein sequence ID" value="MBK7273092.1"/>
    <property type="molecule type" value="Genomic_DNA"/>
</dbReference>
<sequence>MPRWDDRLVDDEAERERLDSRGTLRALATAGAQVRQSLGLAQEAGIARVAGGVRPRGVLVAARGGTGVIGDTLQMVAEPGSPVPISTAGTPPLPGWVGTLDLVIAVSESGRAAGPLALAAAAARRGASLLTVGADDSPLAAVCASARGIHVGLPAGATSSRTALWALLTPVLLAADVLGLARTGPDLLEAVADRLDAGAAAYRPSSEAFVNPAKLLAADLSGGLPVVLGDGAVAGVAARRAAMMLARTARVPATVGELPGSASEVVALLDGPYTRHGAREPDLASAVDDIFRDPFLDGAPDPRLVLLMLRGALAAGMTPAGVGGSMPEDTDDLGDAVATAAMDAGVRVHERRAEPGHPLEQLADLIGLVDFAATYLALGLGLDPGVSAHVRALRDHGR</sequence>
<dbReference type="AlphaFoldDB" id="A0A935IJJ2"/>
<accession>A0A935IJJ2</accession>